<dbReference type="GO" id="GO:0016020">
    <property type="term" value="C:membrane"/>
    <property type="evidence" value="ECO:0007669"/>
    <property type="project" value="InterPro"/>
</dbReference>
<dbReference type="EMBL" id="VNHQ01000014">
    <property type="protein sequence ID" value="TYP61275.1"/>
    <property type="molecule type" value="Genomic_DNA"/>
</dbReference>
<evidence type="ECO:0000256" key="4">
    <source>
        <dbReference type="SAM" id="SignalP"/>
    </source>
</evidence>
<comment type="caution">
    <text evidence="5">The sequence shown here is derived from an EMBL/GenBank/DDBJ whole genome shotgun (WGS) entry which is preliminary data.</text>
</comment>
<dbReference type="Pfam" id="PF03573">
    <property type="entry name" value="OprD"/>
    <property type="match status" value="1"/>
</dbReference>
<feature type="chain" id="PRO_5024369370" evidence="4">
    <location>
        <begin position="26"/>
        <end position="423"/>
    </location>
</feature>
<reference evidence="5 6" key="1">
    <citation type="submission" date="2019-07" db="EMBL/GenBank/DDBJ databases">
        <title>Deep subsurface shale carbon reservoir microbial communities from Ohio and West Virginia, USA.</title>
        <authorList>
            <person name="Wrighton K."/>
        </authorList>
    </citation>
    <scope>NUCLEOTIDE SEQUENCE [LARGE SCALE GENOMIC DNA]</scope>
    <source>
        <strain evidence="5 6">NP_8Ht</strain>
    </source>
</reference>
<sequence length="423" mass="46517">MTNKLKPSRIALAIGTTLSLCAAHAAEVGFIDGTKATLQARNYYFSRDFSDIVGPNQQSKAEEWAQGFILDVRSGYTEGTVGFGVDVLGQFGFKLDSSGSRVNTGLLPTGSDGNAADDFGRIGAALKARLSKTELKLGELTPNLPVLTFSDIRLLPPTYQGASLVSQEIDGLTVQAGQFRSASVLNEAGDGKMRAKLGHVPQLGGYAETDRFNYAGADYAFNDKRTSAGIWYAQLKDIYNQRFYNLKHSEPVGDWVFGANLGFYDSQEDGERMLGEIDNQALFSLLSAKRGGHTFSVGYQAMFGDDAFPRVFNNVSPLGNEVPTYEFAGADERSWQLRHVFDFSAVGIPGLVTTLRYLRGHNVDTGSGFEGKEWERDLDLGYTFQSGVLKNLAVRVRNVTARSNYRSDIDENRLIFNYTWQLL</sequence>
<evidence type="ECO:0000313" key="5">
    <source>
        <dbReference type="EMBL" id="TYP61275.1"/>
    </source>
</evidence>
<accession>A0A5S5B2P0</accession>
<proteinExistence type="inferred from homology"/>
<keyword evidence="3 4" id="KW-0732">Signal</keyword>
<gene>
    <name evidence="5" type="ORF">A9A72_1247</name>
</gene>
<evidence type="ECO:0000256" key="2">
    <source>
        <dbReference type="ARBA" id="ARBA00022448"/>
    </source>
</evidence>
<dbReference type="Proteomes" id="UP000324282">
    <property type="component" value="Unassembled WGS sequence"/>
</dbReference>
<dbReference type="PANTHER" id="PTHR34596">
    <property type="entry name" value="CHITOPORIN"/>
    <property type="match status" value="1"/>
</dbReference>
<dbReference type="PANTHER" id="PTHR34596:SF2">
    <property type="entry name" value="CHITOPORIN"/>
    <property type="match status" value="1"/>
</dbReference>
<name>A0A5S5B2P0_STUST</name>
<keyword evidence="2" id="KW-0813">Transport</keyword>
<dbReference type="Gene3D" id="2.40.160.10">
    <property type="entry name" value="Porin"/>
    <property type="match status" value="1"/>
</dbReference>
<comment type="similarity">
    <text evidence="1">Belongs to the outer membrane porin (Opr) (TC 1.B.25) family.</text>
</comment>
<evidence type="ECO:0000256" key="1">
    <source>
        <dbReference type="ARBA" id="ARBA00009075"/>
    </source>
</evidence>
<protein>
    <submittedName>
        <fullName evidence="5">Outer membrane OprD family porin</fullName>
    </submittedName>
</protein>
<dbReference type="InterPro" id="IPR023614">
    <property type="entry name" value="Porin_dom_sf"/>
</dbReference>
<feature type="signal peptide" evidence="4">
    <location>
        <begin position="1"/>
        <end position="25"/>
    </location>
</feature>
<dbReference type="InterPro" id="IPR005318">
    <property type="entry name" value="OM_porin_bac"/>
</dbReference>
<evidence type="ECO:0000313" key="6">
    <source>
        <dbReference type="Proteomes" id="UP000324282"/>
    </source>
</evidence>
<organism evidence="5 6">
    <name type="scientific">Stutzerimonas stutzeri</name>
    <name type="common">Pseudomonas stutzeri</name>
    <dbReference type="NCBI Taxonomy" id="316"/>
    <lineage>
        <taxon>Bacteria</taxon>
        <taxon>Pseudomonadati</taxon>
        <taxon>Pseudomonadota</taxon>
        <taxon>Gammaproteobacteria</taxon>
        <taxon>Pseudomonadales</taxon>
        <taxon>Pseudomonadaceae</taxon>
        <taxon>Stutzerimonas</taxon>
    </lineage>
</organism>
<dbReference type="GO" id="GO:0015288">
    <property type="term" value="F:porin activity"/>
    <property type="evidence" value="ECO:0007669"/>
    <property type="project" value="TreeGrafter"/>
</dbReference>
<dbReference type="AlphaFoldDB" id="A0A5S5B2P0"/>
<dbReference type="OrthoDB" id="6759120at2"/>
<evidence type="ECO:0000256" key="3">
    <source>
        <dbReference type="ARBA" id="ARBA00022729"/>
    </source>
</evidence>
<dbReference type="RefSeq" id="WP_148926000.1">
    <property type="nucleotide sequence ID" value="NZ_VNHQ01000014.1"/>
</dbReference>